<evidence type="ECO:0000313" key="4">
    <source>
        <dbReference type="Proteomes" id="UP000516404"/>
    </source>
</evidence>
<proteinExistence type="predicted"/>
<evidence type="ECO:0000259" key="2">
    <source>
        <dbReference type="Pfam" id="PF26572"/>
    </source>
</evidence>
<organism evidence="3 4">
    <name type="scientific">Rothia terrae</name>
    <dbReference type="NCBI Taxonomy" id="396015"/>
    <lineage>
        <taxon>Bacteria</taxon>
        <taxon>Bacillati</taxon>
        <taxon>Actinomycetota</taxon>
        <taxon>Actinomycetes</taxon>
        <taxon>Micrococcales</taxon>
        <taxon>Micrococcaceae</taxon>
        <taxon>Rothia</taxon>
    </lineage>
</organism>
<accession>A0A7H2BG72</accession>
<dbReference type="Pfam" id="PF26035">
    <property type="entry name" value="DUF8010"/>
    <property type="match status" value="1"/>
</dbReference>
<dbReference type="KEGG" id="rter:IDM49_05330"/>
<feature type="domain" description="DUF8185" evidence="2">
    <location>
        <begin position="120"/>
        <end position="222"/>
    </location>
</feature>
<keyword evidence="4" id="KW-1185">Reference proteome</keyword>
<feature type="domain" description="DUF8010" evidence="1">
    <location>
        <begin position="13"/>
        <end position="117"/>
    </location>
</feature>
<gene>
    <name evidence="3" type="ORF">IDM49_05330</name>
</gene>
<reference evidence="3 4" key="1">
    <citation type="submission" date="2020-09" db="EMBL/GenBank/DDBJ databases">
        <title>Investigation of environmental microbes.</title>
        <authorList>
            <person name="Ou Y."/>
            <person name="Kang Q."/>
        </authorList>
    </citation>
    <scope>NUCLEOTIDE SEQUENCE [LARGE SCALE GENOMIC DNA]</scope>
    <source>
        <strain evidence="3 4">KJZ-14</strain>
    </source>
</reference>
<dbReference type="AlphaFoldDB" id="A0A7H2BG72"/>
<dbReference type="InterPro" id="IPR058498">
    <property type="entry name" value="DUF8185"/>
</dbReference>
<name>A0A7H2BG72_9MICC</name>
<evidence type="ECO:0000259" key="1">
    <source>
        <dbReference type="Pfam" id="PF26035"/>
    </source>
</evidence>
<dbReference type="GeneID" id="96623649"/>
<dbReference type="EMBL" id="CP061539">
    <property type="protein sequence ID" value="QNV38668.1"/>
    <property type="molecule type" value="Genomic_DNA"/>
</dbReference>
<dbReference type="Pfam" id="PF26572">
    <property type="entry name" value="DUF8185"/>
    <property type="match status" value="1"/>
</dbReference>
<protein>
    <submittedName>
        <fullName evidence="3">Transcriptional regulator</fullName>
    </submittedName>
</protein>
<dbReference type="Proteomes" id="UP000516404">
    <property type="component" value="Chromosome"/>
</dbReference>
<evidence type="ECO:0000313" key="3">
    <source>
        <dbReference type="EMBL" id="QNV38668.1"/>
    </source>
</evidence>
<dbReference type="RefSeq" id="WP_190725274.1">
    <property type="nucleotide sequence ID" value="NZ_CP061539.1"/>
</dbReference>
<sequence>MSENVEAVSERAQFCGKADPRDLATFFSRARAVDSQVAVKLLSRGKALAAYVAVLAPATLLDAMPTVLGMRAVPLENSAHIDTVVEASALLDRLARIEDEGLKLTLPPVTVNAAWAGITPPLSGWQLQGSIDAETLRRTAKEGMDAVDQALPQNPGHAVLDTVRSRIWSSPLPGFEMPIPAGVAFAAEVLGFLPSKSMDAVSVYTADGWVRLNAPGGYVLARV</sequence>
<dbReference type="InterPro" id="IPR058323">
    <property type="entry name" value="DUF8010"/>
</dbReference>